<dbReference type="InterPro" id="IPR001173">
    <property type="entry name" value="Glyco_trans_2-like"/>
</dbReference>
<dbReference type="SUPFAM" id="SSF53448">
    <property type="entry name" value="Nucleotide-diphospho-sugar transferases"/>
    <property type="match status" value="1"/>
</dbReference>
<dbReference type="CDD" id="cd00761">
    <property type="entry name" value="Glyco_tranf_GTA_type"/>
    <property type="match status" value="1"/>
</dbReference>
<organism evidence="5 6">
    <name type="scientific">Lysinibacillus sphaericus</name>
    <name type="common">Bacillus sphaericus</name>
    <dbReference type="NCBI Taxonomy" id="1421"/>
    <lineage>
        <taxon>Bacteria</taxon>
        <taxon>Bacillati</taxon>
        <taxon>Bacillota</taxon>
        <taxon>Bacilli</taxon>
        <taxon>Bacillales</taxon>
        <taxon>Bacillaceae</taxon>
        <taxon>Lysinibacillus</taxon>
    </lineage>
</organism>
<protein>
    <submittedName>
        <fullName evidence="5">Glycosyltransferase family 2 protein</fullName>
    </submittedName>
</protein>
<comment type="caution">
    <text evidence="5">The sequence shown here is derived from an EMBL/GenBank/DDBJ whole genome shotgun (WGS) entry which is preliminary data.</text>
</comment>
<keyword evidence="2" id="KW-0328">Glycosyltransferase</keyword>
<keyword evidence="3" id="KW-0808">Transferase</keyword>
<dbReference type="PANTHER" id="PTHR22916:SF51">
    <property type="entry name" value="GLYCOSYLTRANSFERASE EPSH-RELATED"/>
    <property type="match status" value="1"/>
</dbReference>
<dbReference type="Gene3D" id="3.90.550.10">
    <property type="entry name" value="Spore Coat Polysaccharide Biosynthesis Protein SpsA, Chain A"/>
    <property type="match status" value="1"/>
</dbReference>
<name>A0A544UWJ3_LYSSH</name>
<evidence type="ECO:0000256" key="2">
    <source>
        <dbReference type="ARBA" id="ARBA00022676"/>
    </source>
</evidence>
<sequence length="356" mass="40810">MLDSKSENAQPSWRDEILGSEILVTVIIPVYNAAPYLKKCLASICQQTLKSIEIITINDGSTDESLSILQQFALQDQRIIIHNKANGGVSHARNRGIDQARGQYVTFVDADDWIKPSMLERLYSAIKESGTEIAKCDIFVDGKNGGNCLNYPSTVNELFDPQECLHLLFTEFNEKHFGFACCKLYSKVFLDKFGIRFEEDMNFSEDVLFITKAISKSKAICYVPQQLYHYNVLTQQSLTRGYRMNGREKYDVIYERVRETLVAENIFTSIETSFNGYVFSGLVNLTLHMRDSPYKGLHLLRAIKEEIVSFVDDYPHVLELKPIKFSLKKKLYYQLLKKNAVSTLAFFIFLSIKKTD</sequence>
<evidence type="ECO:0000256" key="1">
    <source>
        <dbReference type="ARBA" id="ARBA00006739"/>
    </source>
</evidence>
<dbReference type="PANTHER" id="PTHR22916">
    <property type="entry name" value="GLYCOSYLTRANSFERASE"/>
    <property type="match status" value="1"/>
</dbReference>
<gene>
    <name evidence="5" type="ORF">C7Y47_02925</name>
</gene>
<dbReference type="EMBL" id="SADV01000002">
    <property type="protein sequence ID" value="TQR38221.1"/>
    <property type="molecule type" value="Genomic_DNA"/>
</dbReference>
<dbReference type="Proteomes" id="UP000317944">
    <property type="component" value="Unassembled WGS sequence"/>
</dbReference>
<evidence type="ECO:0000256" key="3">
    <source>
        <dbReference type="ARBA" id="ARBA00022679"/>
    </source>
</evidence>
<dbReference type="AlphaFoldDB" id="A0A544UWJ3"/>
<evidence type="ECO:0000259" key="4">
    <source>
        <dbReference type="Pfam" id="PF00535"/>
    </source>
</evidence>
<feature type="domain" description="Glycosyltransferase 2-like" evidence="4">
    <location>
        <begin position="25"/>
        <end position="192"/>
    </location>
</feature>
<proteinExistence type="inferred from homology"/>
<dbReference type="GO" id="GO:0016757">
    <property type="term" value="F:glycosyltransferase activity"/>
    <property type="evidence" value="ECO:0007669"/>
    <property type="project" value="UniProtKB-KW"/>
</dbReference>
<accession>A0A544UWJ3</accession>
<comment type="similarity">
    <text evidence="1">Belongs to the glycosyltransferase 2 family.</text>
</comment>
<evidence type="ECO:0000313" key="5">
    <source>
        <dbReference type="EMBL" id="TQR38221.1"/>
    </source>
</evidence>
<dbReference type="InterPro" id="IPR029044">
    <property type="entry name" value="Nucleotide-diphossugar_trans"/>
</dbReference>
<dbReference type="OrthoDB" id="396512at2"/>
<evidence type="ECO:0000313" key="6">
    <source>
        <dbReference type="Proteomes" id="UP000317944"/>
    </source>
</evidence>
<dbReference type="Pfam" id="PF00535">
    <property type="entry name" value="Glycos_transf_2"/>
    <property type="match status" value="1"/>
</dbReference>
<reference evidence="5 6" key="1">
    <citation type="submission" date="2018-03" db="EMBL/GenBank/DDBJ databases">
        <title>Aerobic endospore-forming bacteria genome sequencing and assembly.</title>
        <authorList>
            <person name="Cavalcante D.A."/>
            <person name="Driks A."/>
            <person name="Putonti C."/>
            <person name="De-Souza M.T."/>
        </authorList>
    </citation>
    <scope>NUCLEOTIDE SEQUENCE [LARGE SCALE GENOMIC DNA]</scope>
    <source>
        <strain evidence="5 6">SDF0037</strain>
    </source>
</reference>